<dbReference type="PANTHER" id="PTHR46494:SF1">
    <property type="entry name" value="CORA FAMILY METAL ION TRANSPORTER (EUROFUNG)"/>
    <property type="match status" value="1"/>
</dbReference>
<dbReference type="SUPFAM" id="SSF144083">
    <property type="entry name" value="Magnesium transport protein CorA, transmembrane region"/>
    <property type="match status" value="1"/>
</dbReference>
<sequence length="511" mass="57976">MSVDSPQFSYLTGRATPSSWTWTDFQKHNRYSESPTTDDGLGPHFRHRVGLGNATLFFIDSRLSDSEKATWKNQYHIDKDFFECCDNRVFSRDDRIVTPDDNPVSQEHTRITLSFLHTGPDDLTIDFIGIYVVKVKHPSGHSSSSSPSGIEPSRALPSSNPVTLPVILCYFPHTRLCTTALKSWFKDTRADNSKLWDTIVEGTKEDVSVLLLPILWFTVYAWADALAKFYQQANGLVSVFVAFSNPCQEFDMKSKEEKILDSLDSQGNTKSLSLTKELHKLRNRLHYYRSQLRSFKMIVASMDPILDQLIRTDSVGPGDAVITSSKDFTYFGTQTTRFMIRDSSDFKLFMGSSDEAPKPEASETARTNHVKYCQYSEMVREIERLFDTLMMRNDRMRDVMGMVFSYVTISDSKAMKQIANLTMYFIPPTLVAGIFGMNLKPINADKTPIWIFFVIAVPLTIVTLWFLKAGDSSLIAKAQQKLQELGLGKQLTSLFHPKKRTKGEVDHISSA</sequence>
<dbReference type="OrthoDB" id="3231000at2759"/>
<accession>A0A8H5EWF3</accession>
<name>A0A8H5EWF3_9AGAR</name>
<evidence type="ECO:0000256" key="2">
    <source>
        <dbReference type="ARBA" id="ARBA00022692"/>
    </source>
</evidence>
<comment type="subcellular location">
    <subcellularLocation>
        <location evidence="1">Cell membrane</location>
        <topology evidence="1">Multi-pass membrane protein</topology>
    </subcellularLocation>
</comment>
<dbReference type="InterPro" id="IPR045863">
    <property type="entry name" value="CorA_TM1_TM2"/>
</dbReference>
<keyword evidence="7" id="KW-1185">Reference proteome</keyword>
<keyword evidence="2 5" id="KW-0812">Transmembrane</keyword>
<dbReference type="Proteomes" id="UP000559256">
    <property type="component" value="Unassembled WGS sequence"/>
</dbReference>
<dbReference type="GO" id="GO:0015095">
    <property type="term" value="F:magnesium ion transmembrane transporter activity"/>
    <property type="evidence" value="ECO:0007669"/>
    <property type="project" value="TreeGrafter"/>
</dbReference>
<dbReference type="PANTHER" id="PTHR46494">
    <property type="entry name" value="CORA FAMILY METAL ION TRANSPORTER (EUROFUNG)"/>
    <property type="match status" value="1"/>
</dbReference>
<evidence type="ECO:0000256" key="3">
    <source>
        <dbReference type="ARBA" id="ARBA00022989"/>
    </source>
</evidence>
<comment type="caution">
    <text evidence="6">The sequence shown here is derived from an EMBL/GenBank/DDBJ whole genome shotgun (WGS) entry which is preliminary data.</text>
</comment>
<dbReference type="GO" id="GO:0005886">
    <property type="term" value="C:plasma membrane"/>
    <property type="evidence" value="ECO:0007669"/>
    <property type="project" value="UniProtKB-SubCell"/>
</dbReference>
<dbReference type="GO" id="GO:0050897">
    <property type="term" value="F:cobalt ion binding"/>
    <property type="evidence" value="ECO:0007669"/>
    <property type="project" value="TreeGrafter"/>
</dbReference>
<feature type="transmembrane region" description="Helical" evidence="5">
    <location>
        <begin position="418"/>
        <end position="437"/>
    </location>
</feature>
<dbReference type="GO" id="GO:0000287">
    <property type="term" value="F:magnesium ion binding"/>
    <property type="evidence" value="ECO:0007669"/>
    <property type="project" value="TreeGrafter"/>
</dbReference>
<evidence type="ECO:0000256" key="5">
    <source>
        <dbReference type="SAM" id="Phobius"/>
    </source>
</evidence>
<organism evidence="6 7">
    <name type="scientific">Tetrapyrgos nigripes</name>
    <dbReference type="NCBI Taxonomy" id="182062"/>
    <lineage>
        <taxon>Eukaryota</taxon>
        <taxon>Fungi</taxon>
        <taxon>Dikarya</taxon>
        <taxon>Basidiomycota</taxon>
        <taxon>Agaricomycotina</taxon>
        <taxon>Agaricomycetes</taxon>
        <taxon>Agaricomycetidae</taxon>
        <taxon>Agaricales</taxon>
        <taxon>Marasmiineae</taxon>
        <taxon>Marasmiaceae</taxon>
        <taxon>Tetrapyrgos</taxon>
    </lineage>
</organism>
<proteinExistence type="predicted"/>
<evidence type="ECO:0000256" key="1">
    <source>
        <dbReference type="ARBA" id="ARBA00004651"/>
    </source>
</evidence>
<feature type="transmembrane region" description="Helical" evidence="5">
    <location>
        <begin position="449"/>
        <end position="467"/>
    </location>
</feature>
<dbReference type="Gene3D" id="1.20.58.340">
    <property type="entry name" value="Magnesium transport protein CorA, transmembrane region"/>
    <property type="match status" value="1"/>
</dbReference>
<evidence type="ECO:0000313" key="6">
    <source>
        <dbReference type="EMBL" id="KAF5314802.1"/>
    </source>
</evidence>
<evidence type="ECO:0000313" key="7">
    <source>
        <dbReference type="Proteomes" id="UP000559256"/>
    </source>
</evidence>
<dbReference type="EMBL" id="JAACJM010000499">
    <property type="protein sequence ID" value="KAF5314802.1"/>
    <property type="molecule type" value="Genomic_DNA"/>
</dbReference>
<dbReference type="GO" id="GO:0015087">
    <property type="term" value="F:cobalt ion transmembrane transporter activity"/>
    <property type="evidence" value="ECO:0007669"/>
    <property type="project" value="TreeGrafter"/>
</dbReference>
<keyword evidence="3 5" id="KW-1133">Transmembrane helix</keyword>
<reference evidence="6 7" key="1">
    <citation type="journal article" date="2020" name="ISME J.">
        <title>Uncovering the hidden diversity of litter-decomposition mechanisms in mushroom-forming fungi.</title>
        <authorList>
            <person name="Floudas D."/>
            <person name="Bentzer J."/>
            <person name="Ahren D."/>
            <person name="Johansson T."/>
            <person name="Persson P."/>
            <person name="Tunlid A."/>
        </authorList>
    </citation>
    <scope>NUCLEOTIDE SEQUENCE [LARGE SCALE GENOMIC DNA]</scope>
    <source>
        <strain evidence="6 7">CBS 291.85</strain>
    </source>
</reference>
<dbReference type="AlphaFoldDB" id="A0A8H5EWF3"/>
<evidence type="ECO:0000256" key="4">
    <source>
        <dbReference type="ARBA" id="ARBA00023136"/>
    </source>
</evidence>
<dbReference type="InterPro" id="IPR002523">
    <property type="entry name" value="MgTranspt_CorA/ZnTranspt_ZntB"/>
</dbReference>
<protein>
    <submittedName>
        <fullName evidence="6">Uncharacterized protein</fullName>
    </submittedName>
</protein>
<keyword evidence="4 5" id="KW-0472">Membrane</keyword>
<gene>
    <name evidence="6" type="ORF">D9758_018983</name>
</gene>
<dbReference type="Pfam" id="PF01544">
    <property type="entry name" value="CorA"/>
    <property type="match status" value="1"/>
</dbReference>